<dbReference type="Pfam" id="PF11882">
    <property type="entry name" value="DUF3402"/>
    <property type="match status" value="1"/>
</dbReference>
<evidence type="ECO:0000313" key="4">
    <source>
        <dbReference type="Proteomes" id="UP000717585"/>
    </source>
</evidence>
<feature type="region of interest" description="Disordered" evidence="1">
    <location>
        <begin position="321"/>
        <end position="346"/>
    </location>
</feature>
<comment type="caution">
    <text evidence="3">The sequence shown here is derived from an EMBL/GenBank/DDBJ whole genome shotgun (WGS) entry which is preliminary data.</text>
</comment>
<dbReference type="InterPro" id="IPR040185">
    <property type="entry name" value="Far11/STRP"/>
</dbReference>
<organism evidence="3 4">
    <name type="scientific">Carpediemonas membranifera</name>
    <dbReference type="NCBI Taxonomy" id="201153"/>
    <lineage>
        <taxon>Eukaryota</taxon>
        <taxon>Metamonada</taxon>
        <taxon>Carpediemonas-like organisms</taxon>
        <taxon>Carpediemonas</taxon>
    </lineage>
</organism>
<evidence type="ECO:0000256" key="1">
    <source>
        <dbReference type="SAM" id="MobiDB-lite"/>
    </source>
</evidence>
<dbReference type="Proteomes" id="UP000717585">
    <property type="component" value="Unassembled WGS sequence"/>
</dbReference>
<gene>
    <name evidence="3" type="ORF">J8273_3008</name>
</gene>
<dbReference type="EMBL" id="JAHDYR010000011">
    <property type="protein sequence ID" value="KAG9395441.1"/>
    <property type="molecule type" value="Genomic_DNA"/>
</dbReference>
<dbReference type="OrthoDB" id="18234at2759"/>
<feature type="region of interest" description="Disordered" evidence="1">
    <location>
        <begin position="245"/>
        <end position="291"/>
    </location>
</feature>
<dbReference type="PANTHER" id="PTHR13239:SF4">
    <property type="entry name" value="AT25231P"/>
    <property type="match status" value="1"/>
</dbReference>
<reference evidence="3" key="1">
    <citation type="submission" date="2021-05" db="EMBL/GenBank/DDBJ databases">
        <title>A free-living protist that lacks canonical eukaryotic 1 DNA replication and segregation systems.</title>
        <authorList>
            <person name="Salas-Leiva D.E."/>
            <person name="Tromer E.C."/>
            <person name="Curtis B.A."/>
            <person name="Jerlstrom-Hultqvist J."/>
            <person name="Kolisko M."/>
            <person name="Yi Z."/>
            <person name="Salas-Leiva J.S."/>
            <person name="Gallot-Lavallee L."/>
            <person name="Kops G.J.P.L."/>
            <person name="Archibald J.M."/>
            <person name="Simpson A.G.B."/>
            <person name="Roger A.J."/>
        </authorList>
    </citation>
    <scope>NUCLEOTIDE SEQUENCE</scope>
    <source>
        <strain evidence="3">BICM</strain>
    </source>
</reference>
<name>A0A8J6E3C7_9EUKA</name>
<accession>A0A8J6E3C7</accession>
<protein>
    <recommendedName>
        <fullName evidence="2">Far11/STRP C-terminal domain-containing protein</fullName>
    </recommendedName>
</protein>
<evidence type="ECO:0000313" key="3">
    <source>
        <dbReference type="EMBL" id="KAG9395441.1"/>
    </source>
</evidence>
<dbReference type="SMART" id="SM01293">
    <property type="entry name" value="DUF3402"/>
    <property type="match status" value="1"/>
</dbReference>
<keyword evidence="4" id="KW-1185">Reference proteome</keyword>
<sequence length="827" mass="90521">MAFPHVVTQSSPKITVPFSDFECDEFEMNDLFYDCEVSNEHISTISAAYIGICADMSAESAVSIILSHLESARPQSQYQALQALEYMAMGMPMLHDARYQGDVDNLKLCHQALEAQGALEPTIHSLGAVARSLPKSVDGTDASKPPRPSASTVELVRLHLNSINAMLLMGRATIDGDDLVKANGHPPLLHLLCYLISEYNDPTMATLPIRKILQSLRLCLLTALGPLSATPLSLDVPSPVADLPTPPLPPYSVTGPESVTASAPHPGASTDPSSTPYGSLHRPGRGVSEPSLLMRCSIPDKTSISQLQRSIEYMSRMLMPQRVHDPNPDPSALQAEQDQPDNPAEEANEVPAGAVVFPQPFIRLSSFPDHMTHALQMAIDAGDDWVKSFDGLTAAFIEERLLRGETVDLWSAVTTPLDLKPSVELALHPDNVLPRSFVPRAARVDQPLFESVYSYLLPDLQRLVIIMVKLLLCLSDSSHAPTLFPPAELLAAHGVAIESCSGCTVDSGDHFHGDIIARNVTHVLALLLGHAMASHPLQGEHVARTLFMSNGLVVLLVALNRNVPEYIKHDCDRNGLYRGLDVSFPSLDSARISLTQAFESAAIDRRRLLTVDLIVALLNGIVADSVPRARALSASRGPVLLKRLLWLDHLPTRVATYSALKAQTPFLGRKWRAANRRVLFGVYENLPTTLGDRSLDSIPGDDKTLATEKADDSRIETIISQFNSIHYGKWYTHVWFRWGEPGPEEEARPSLLPPNLMVFSADDVSHPMDLFQLTADQFTNLSGNMEQPLDTDVSVVASDVRELLEAWGRDVAWYSKVVLGGVEEDDE</sequence>
<dbReference type="GO" id="GO:0007010">
    <property type="term" value="P:cytoskeleton organization"/>
    <property type="evidence" value="ECO:0007669"/>
    <property type="project" value="TreeGrafter"/>
</dbReference>
<proteinExistence type="predicted"/>
<dbReference type="GO" id="GO:0005829">
    <property type="term" value="C:cytosol"/>
    <property type="evidence" value="ECO:0007669"/>
    <property type="project" value="TreeGrafter"/>
</dbReference>
<dbReference type="AlphaFoldDB" id="A0A8J6E3C7"/>
<dbReference type="PANTHER" id="PTHR13239">
    <property type="entry name" value="PROTEIN REQUIRED FOR HYPHAL ANASTOMOSIS HAM-2"/>
    <property type="match status" value="1"/>
</dbReference>
<feature type="domain" description="Far11/STRP C-terminal" evidence="2">
    <location>
        <begin position="394"/>
        <end position="763"/>
    </location>
</feature>
<dbReference type="InterPro" id="IPR021819">
    <property type="entry name" value="Far11/STRP_C"/>
</dbReference>
<evidence type="ECO:0000259" key="2">
    <source>
        <dbReference type="SMART" id="SM01293"/>
    </source>
</evidence>